<evidence type="ECO:0000313" key="3">
    <source>
        <dbReference type="Proteomes" id="UP001293718"/>
    </source>
</evidence>
<name>A0ABU5IQ23_9BURK</name>
<feature type="region of interest" description="Disordered" evidence="1">
    <location>
        <begin position="1"/>
        <end position="21"/>
    </location>
</feature>
<evidence type="ECO:0000313" key="2">
    <source>
        <dbReference type="EMBL" id="MDZ5460981.1"/>
    </source>
</evidence>
<proteinExistence type="predicted"/>
<dbReference type="Proteomes" id="UP001293718">
    <property type="component" value="Unassembled WGS sequence"/>
</dbReference>
<dbReference type="Pfam" id="PF01263">
    <property type="entry name" value="Aldose_epim"/>
    <property type="match status" value="1"/>
</dbReference>
<sequence length="362" mass="38872">MPPNGLDVVRLHPPDDGPGDGPRFTQMELLPDHALMVWQLRARLPGLGEVPLLHAPPLAEAPALLAGGPPDRTGNNAFKVGGAFLLPFANRIRGAFSPADRALRTTIAGRPLRLFANGGGQREGAEQYAIHGLILGRPVDAWERADTAQSGAVRATLRAGDFGGCWLSDTRVDFHMALRADAVDLRLTATNAGHEPLPMGMGWHPYFALPSGVREQARIRIPARTRMAVNDYDEVLPTGELLPVAGTPYDFSGPRGAPLGELYLDDCFTDLAKTPQGATVVEVLDPQAGYGLRVFSSSPQISAVQTFAPPDRPFVVLEPQFNWADPFGALWREPAGKGMVVLAPGASVDYCVRLELFTPAAR</sequence>
<dbReference type="Gene3D" id="2.70.98.10">
    <property type="match status" value="1"/>
</dbReference>
<dbReference type="InterPro" id="IPR014718">
    <property type="entry name" value="GH-type_carb-bd"/>
</dbReference>
<comment type="caution">
    <text evidence="2">The sequence shown here is derived from an EMBL/GenBank/DDBJ whole genome shotgun (WGS) entry which is preliminary data.</text>
</comment>
<dbReference type="InterPro" id="IPR011013">
    <property type="entry name" value="Gal_mutarotase_sf_dom"/>
</dbReference>
<evidence type="ECO:0000256" key="1">
    <source>
        <dbReference type="SAM" id="MobiDB-lite"/>
    </source>
</evidence>
<dbReference type="SUPFAM" id="SSF74650">
    <property type="entry name" value="Galactose mutarotase-like"/>
    <property type="match status" value="1"/>
</dbReference>
<dbReference type="EMBL" id="JAXOJX010000091">
    <property type="protein sequence ID" value="MDZ5460981.1"/>
    <property type="molecule type" value="Genomic_DNA"/>
</dbReference>
<organism evidence="2 3">
    <name type="scientific">Azohydromonas lata</name>
    <dbReference type="NCBI Taxonomy" id="45677"/>
    <lineage>
        <taxon>Bacteria</taxon>
        <taxon>Pseudomonadati</taxon>
        <taxon>Pseudomonadota</taxon>
        <taxon>Betaproteobacteria</taxon>
        <taxon>Burkholderiales</taxon>
        <taxon>Sphaerotilaceae</taxon>
        <taxon>Azohydromonas</taxon>
    </lineage>
</organism>
<protein>
    <submittedName>
        <fullName evidence="2">Aldose 1-epimerase</fullName>
    </submittedName>
</protein>
<reference evidence="2 3" key="1">
    <citation type="submission" date="2023-11" db="EMBL/GenBank/DDBJ databases">
        <title>Draft genome of Azohydromonas lata strain H1 (DSM1123), a polyhydroxyalkanoate producer.</title>
        <authorList>
            <person name="Traversa D."/>
            <person name="D'Addabbo P."/>
            <person name="Pazzani C."/>
            <person name="Manzari C."/>
            <person name="Chiara M."/>
            <person name="Scrascia M."/>
        </authorList>
    </citation>
    <scope>NUCLEOTIDE SEQUENCE [LARGE SCALE GENOMIC DNA]</scope>
    <source>
        <strain evidence="2 3">H1</strain>
    </source>
</reference>
<dbReference type="CDD" id="cd01081">
    <property type="entry name" value="Aldose_epim"/>
    <property type="match status" value="1"/>
</dbReference>
<accession>A0ABU5IQ23</accession>
<dbReference type="InterPro" id="IPR008183">
    <property type="entry name" value="Aldose_1/G6P_1-epimerase"/>
</dbReference>
<gene>
    <name evidence="2" type="ORF">SM757_30840</name>
</gene>
<dbReference type="RefSeq" id="WP_322468277.1">
    <property type="nucleotide sequence ID" value="NZ_JAXOJX010000091.1"/>
</dbReference>
<keyword evidence="3" id="KW-1185">Reference proteome</keyword>